<organism evidence="1 2">
    <name type="scientific">Mesorhizobium shangrilense</name>
    <dbReference type="NCBI Taxonomy" id="460060"/>
    <lineage>
        <taxon>Bacteria</taxon>
        <taxon>Pseudomonadati</taxon>
        <taxon>Pseudomonadota</taxon>
        <taxon>Alphaproteobacteria</taxon>
        <taxon>Hyphomicrobiales</taxon>
        <taxon>Phyllobacteriaceae</taxon>
        <taxon>Mesorhizobium</taxon>
    </lineage>
</organism>
<sequence>MPYFISLMRLTQRGLDEIANSPERARVSRERVENLGGRSVALYSTMGAYDFVQVFEMPSEAAMMQYLLVARQDGHVDPVVLRAFDAPEWSSIVEASMKSRIATGELP</sequence>
<reference evidence="1 2" key="1">
    <citation type="submission" date="2024-06" db="EMBL/GenBank/DDBJ databases">
        <authorList>
            <person name="Kim D.-U."/>
        </authorList>
    </citation>
    <scope>NUCLEOTIDE SEQUENCE [LARGE SCALE GENOMIC DNA]</scope>
    <source>
        <strain evidence="1 2">KACC15460</strain>
    </source>
</reference>
<evidence type="ECO:0000313" key="2">
    <source>
        <dbReference type="Proteomes" id="UP001548832"/>
    </source>
</evidence>
<gene>
    <name evidence="1" type="ORF">ABVQ20_08730</name>
</gene>
<proteinExistence type="predicted"/>
<dbReference type="Pfam" id="PF08734">
    <property type="entry name" value="GYD"/>
    <property type="match status" value="1"/>
</dbReference>
<dbReference type="InterPro" id="IPR014845">
    <property type="entry name" value="GYD/TTHA1554"/>
</dbReference>
<dbReference type="EMBL" id="JBEWSZ010000001">
    <property type="protein sequence ID" value="MET2827059.1"/>
    <property type="molecule type" value="Genomic_DNA"/>
</dbReference>
<dbReference type="RefSeq" id="WP_354459109.1">
    <property type="nucleotide sequence ID" value="NZ_JBEWSZ010000001.1"/>
</dbReference>
<comment type="caution">
    <text evidence="1">The sequence shown here is derived from an EMBL/GenBank/DDBJ whole genome shotgun (WGS) entry which is preliminary data.</text>
</comment>
<protein>
    <submittedName>
        <fullName evidence="1">GYD domain-containing protein</fullName>
    </submittedName>
</protein>
<name>A0ABV2DB17_9HYPH</name>
<keyword evidence="2" id="KW-1185">Reference proteome</keyword>
<dbReference type="Proteomes" id="UP001548832">
    <property type="component" value="Unassembled WGS sequence"/>
</dbReference>
<evidence type="ECO:0000313" key="1">
    <source>
        <dbReference type="EMBL" id="MET2827059.1"/>
    </source>
</evidence>
<accession>A0ABV2DB17</accession>